<feature type="region of interest" description="Disordered" evidence="3">
    <location>
        <begin position="1"/>
        <end position="23"/>
    </location>
</feature>
<sequence length="421" mass="48140">MAANKAFPGLAEPKNQDSASDSFFGVKQPRQVLQRDLPPMIDAETVQWRNIRPNQDYMTIRKMFLQDQKKRKFSEMQKAREDANLENSNNKPKYGAGQQFKKFRPNPPEKAIIPNKSEEVGASAAPRIIPQGLQAKANKKEVDAVVTQAKENTEAHKQAQIEEQKQKKLEEEKKEAAAVGNKMPLMFIDEVNKTLDRDGQALFKEALMLYKTGKLTEIDQFTDKILTAFFKGSLNGAMSEEQSIIKLRQMCPKVEGYPNIKKLANEVAQFIAKKQRERFYYVLARFSARYENIYPDHSVPKSAHAAPQKTTPQQPKPPAQQQTAPMPYIKQKDLPKPIVPDEPEEEILCCVCYQANNLYVSKCKHVACLSCWNNWLEKTLECPQCRNRTRKNQIFPMNNADRVEIRELKKLGAPKTPKAFV</sequence>
<dbReference type="Gene3D" id="3.30.40.10">
    <property type="entry name" value="Zinc/RING finger domain, C3HC4 (zinc finger)"/>
    <property type="match status" value="1"/>
</dbReference>
<feature type="region of interest" description="Disordered" evidence="3">
    <location>
        <begin position="80"/>
        <end position="107"/>
    </location>
</feature>
<protein>
    <recommendedName>
        <fullName evidence="4">RING-type domain-containing protein</fullName>
    </recommendedName>
</protein>
<feature type="compositionally biased region" description="Low complexity" evidence="3">
    <location>
        <begin position="305"/>
        <end position="323"/>
    </location>
</feature>
<keyword evidence="6" id="KW-1185">Reference proteome</keyword>
<comment type="caution">
    <text evidence="5">The sequence shown here is derived from an EMBL/GenBank/DDBJ whole genome shotgun (WGS) entry which is preliminary data.</text>
</comment>
<evidence type="ECO:0000313" key="6">
    <source>
        <dbReference type="Proteomes" id="UP000785679"/>
    </source>
</evidence>
<organism evidence="5 6">
    <name type="scientific">Halteria grandinella</name>
    <dbReference type="NCBI Taxonomy" id="5974"/>
    <lineage>
        <taxon>Eukaryota</taxon>
        <taxon>Sar</taxon>
        <taxon>Alveolata</taxon>
        <taxon>Ciliophora</taxon>
        <taxon>Intramacronucleata</taxon>
        <taxon>Spirotrichea</taxon>
        <taxon>Stichotrichia</taxon>
        <taxon>Sporadotrichida</taxon>
        <taxon>Halteriidae</taxon>
        <taxon>Halteria</taxon>
    </lineage>
</organism>
<dbReference type="CDD" id="cd16449">
    <property type="entry name" value="RING-HC"/>
    <property type="match status" value="1"/>
</dbReference>
<keyword evidence="1" id="KW-0863">Zinc-finger</keyword>
<accession>A0A8J8NXH1</accession>
<name>A0A8J8NXH1_HALGN</name>
<dbReference type="Proteomes" id="UP000785679">
    <property type="component" value="Unassembled WGS sequence"/>
</dbReference>
<evidence type="ECO:0000256" key="3">
    <source>
        <dbReference type="SAM" id="MobiDB-lite"/>
    </source>
</evidence>
<keyword evidence="1" id="KW-0862">Zinc</keyword>
<proteinExistence type="predicted"/>
<dbReference type="OrthoDB" id="325290at2759"/>
<evidence type="ECO:0000256" key="1">
    <source>
        <dbReference type="PROSITE-ProRule" id="PRU00175"/>
    </source>
</evidence>
<reference evidence="5" key="1">
    <citation type="submission" date="2019-06" db="EMBL/GenBank/DDBJ databases">
        <authorList>
            <person name="Zheng W."/>
        </authorList>
    </citation>
    <scope>NUCLEOTIDE SEQUENCE</scope>
    <source>
        <strain evidence="5">QDHG01</strain>
    </source>
</reference>
<dbReference type="InterPro" id="IPR001841">
    <property type="entry name" value="Znf_RING"/>
</dbReference>
<evidence type="ECO:0000259" key="4">
    <source>
        <dbReference type="PROSITE" id="PS50089"/>
    </source>
</evidence>
<dbReference type="AlphaFoldDB" id="A0A8J8NXH1"/>
<dbReference type="EMBL" id="RRYP01003393">
    <property type="protein sequence ID" value="TNV83842.1"/>
    <property type="molecule type" value="Genomic_DNA"/>
</dbReference>
<evidence type="ECO:0000313" key="5">
    <source>
        <dbReference type="EMBL" id="TNV83842.1"/>
    </source>
</evidence>
<keyword evidence="1" id="KW-0479">Metal-binding</keyword>
<keyword evidence="2" id="KW-0175">Coiled coil</keyword>
<evidence type="ECO:0000256" key="2">
    <source>
        <dbReference type="SAM" id="Coils"/>
    </source>
</evidence>
<gene>
    <name evidence="5" type="ORF">FGO68_gene7935</name>
</gene>
<feature type="coiled-coil region" evidence="2">
    <location>
        <begin position="152"/>
        <end position="182"/>
    </location>
</feature>
<dbReference type="PROSITE" id="PS50089">
    <property type="entry name" value="ZF_RING_2"/>
    <property type="match status" value="1"/>
</dbReference>
<dbReference type="InterPro" id="IPR013083">
    <property type="entry name" value="Znf_RING/FYVE/PHD"/>
</dbReference>
<dbReference type="GO" id="GO:0008270">
    <property type="term" value="F:zinc ion binding"/>
    <property type="evidence" value="ECO:0007669"/>
    <property type="project" value="UniProtKB-KW"/>
</dbReference>
<feature type="region of interest" description="Disordered" evidence="3">
    <location>
        <begin position="298"/>
        <end position="323"/>
    </location>
</feature>
<feature type="domain" description="RING-type" evidence="4">
    <location>
        <begin position="349"/>
        <end position="386"/>
    </location>
</feature>
<dbReference type="SUPFAM" id="SSF57850">
    <property type="entry name" value="RING/U-box"/>
    <property type="match status" value="1"/>
</dbReference>